<keyword evidence="3" id="KW-1185">Reference proteome</keyword>
<evidence type="ECO:0000313" key="2">
    <source>
        <dbReference type="EMBL" id="KAF2126994.1"/>
    </source>
</evidence>
<reference evidence="2" key="1">
    <citation type="journal article" date="2020" name="Stud. Mycol.">
        <title>101 Dothideomycetes genomes: a test case for predicting lifestyles and emergence of pathogens.</title>
        <authorList>
            <person name="Haridas S."/>
            <person name="Albert R."/>
            <person name="Binder M."/>
            <person name="Bloem J."/>
            <person name="Labutti K."/>
            <person name="Salamov A."/>
            <person name="Andreopoulos B."/>
            <person name="Baker S."/>
            <person name="Barry K."/>
            <person name="Bills G."/>
            <person name="Bluhm B."/>
            <person name="Cannon C."/>
            <person name="Castanera R."/>
            <person name="Culley D."/>
            <person name="Daum C."/>
            <person name="Ezra D."/>
            <person name="Gonzalez J."/>
            <person name="Henrissat B."/>
            <person name="Kuo A."/>
            <person name="Liang C."/>
            <person name="Lipzen A."/>
            <person name="Lutzoni F."/>
            <person name="Magnuson J."/>
            <person name="Mondo S."/>
            <person name="Nolan M."/>
            <person name="Ohm R."/>
            <person name="Pangilinan J."/>
            <person name="Park H.-J."/>
            <person name="Ramirez L."/>
            <person name="Alfaro M."/>
            <person name="Sun H."/>
            <person name="Tritt A."/>
            <person name="Yoshinaga Y."/>
            <person name="Zwiers L.-H."/>
            <person name="Turgeon B."/>
            <person name="Goodwin S."/>
            <person name="Spatafora J."/>
            <person name="Crous P."/>
            <person name="Grigoriev I."/>
        </authorList>
    </citation>
    <scope>NUCLEOTIDE SEQUENCE</scope>
    <source>
        <strain evidence="2">CBS 119687</strain>
    </source>
</reference>
<evidence type="ECO:0000313" key="3">
    <source>
        <dbReference type="Proteomes" id="UP000799771"/>
    </source>
</evidence>
<protein>
    <submittedName>
        <fullName evidence="2">Uncharacterized protein</fullName>
    </submittedName>
</protein>
<proteinExistence type="predicted"/>
<feature type="region of interest" description="Disordered" evidence="1">
    <location>
        <begin position="57"/>
        <end position="82"/>
    </location>
</feature>
<sequence length="222" mass="24012">MIAVCLSVGPRSILYLVSHANSIDLQFSMFRSNFTGTNAGIVYITLDQVCLPSPQISLDNRYPQNNDNDHNHSENLQTNTSRHHHIPIIKTEAMPNYRRSYNGFLPASRGGPARAPRRGQPPLHSFGPTQMPSIGLQQGLLRSMQGDGLMGYVGGFRRGFGGGGGGMGFDECEDCEGFEGHGGYGGGLRGYGGYDDDDYDENEGPYGGFGGPHGGHPDFGYY</sequence>
<organism evidence="2 3">
    <name type="scientific">Dothidotthia symphoricarpi CBS 119687</name>
    <dbReference type="NCBI Taxonomy" id="1392245"/>
    <lineage>
        <taxon>Eukaryota</taxon>
        <taxon>Fungi</taxon>
        <taxon>Dikarya</taxon>
        <taxon>Ascomycota</taxon>
        <taxon>Pezizomycotina</taxon>
        <taxon>Dothideomycetes</taxon>
        <taxon>Pleosporomycetidae</taxon>
        <taxon>Pleosporales</taxon>
        <taxon>Dothidotthiaceae</taxon>
        <taxon>Dothidotthia</taxon>
    </lineage>
</organism>
<feature type="compositionally biased region" description="Polar residues" evidence="1">
    <location>
        <begin position="57"/>
        <end position="66"/>
    </location>
</feature>
<gene>
    <name evidence="2" type="ORF">P153DRAFT_74594</name>
</gene>
<dbReference type="Proteomes" id="UP000799771">
    <property type="component" value="Unassembled WGS sequence"/>
</dbReference>
<dbReference type="EMBL" id="ML977512">
    <property type="protein sequence ID" value="KAF2126994.1"/>
    <property type="molecule type" value="Genomic_DNA"/>
</dbReference>
<feature type="compositionally biased region" description="Gly residues" evidence="1">
    <location>
        <begin position="205"/>
        <end position="214"/>
    </location>
</feature>
<name>A0A6A6A7E9_9PLEO</name>
<evidence type="ECO:0000256" key="1">
    <source>
        <dbReference type="SAM" id="MobiDB-lite"/>
    </source>
</evidence>
<accession>A0A6A6A7E9</accession>
<dbReference type="RefSeq" id="XP_033521386.1">
    <property type="nucleotide sequence ID" value="XM_033673379.1"/>
</dbReference>
<dbReference type="AlphaFoldDB" id="A0A6A6A7E9"/>
<dbReference type="GeneID" id="54413811"/>
<feature type="region of interest" description="Disordered" evidence="1">
    <location>
        <begin position="202"/>
        <end position="222"/>
    </location>
</feature>